<evidence type="ECO:0000313" key="3">
    <source>
        <dbReference type="Proteomes" id="UP000321577"/>
    </source>
</evidence>
<feature type="transmembrane region" description="Helical" evidence="1">
    <location>
        <begin position="129"/>
        <end position="148"/>
    </location>
</feature>
<keyword evidence="1" id="KW-1133">Transmembrane helix</keyword>
<dbReference type="EMBL" id="BKAG01000007">
    <property type="protein sequence ID" value="GEP42126.1"/>
    <property type="molecule type" value="Genomic_DNA"/>
</dbReference>
<dbReference type="Proteomes" id="UP000321577">
    <property type="component" value="Unassembled WGS sequence"/>
</dbReference>
<sequence>MEYLMTDATVPTPAFPILCHVTPWYFRRMGMMTLMVAVFGIYFLYDGKYGYPKANVIADKKTWFEEVVLKSFDEAKSAGKVDIWVENARQQGWPTGRDGEPPRWVSYAAEHSWPEKPHRYTQKEIDEQFWWGGGTLFAAVILGVMILVNKNKVLRGEPDHFVTPEGKRVNYADSFRIDKRLWDNKGLAYVWHRPGGDSAQPAKAVIDDLKYEGAVRVLDVLMANFKGELLEKVQPPETPVDDAETEAGKEA</sequence>
<dbReference type="AlphaFoldDB" id="A0A512M5W9"/>
<gene>
    <name evidence="2" type="ORF">BGE01nite_14170</name>
</gene>
<feature type="transmembrane region" description="Helical" evidence="1">
    <location>
        <begin position="25"/>
        <end position="45"/>
    </location>
</feature>
<proteinExistence type="predicted"/>
<name>A0A512M5W9_9BACT</name>
<keyword evidence="3" id="KW-1185">Reference proteome</keyword>
<comment type="caution">
    <text evidence="2">The sequence shown here is derived from an EMBL/GenBank/DDBJ whole genome shotgun (WGS) entry which is preliminary data.</text>
</comment>
<keyword evidence="1" id="KW-0472">Membrane</keyword>
<accession>A0A512M5W9</accession>
<organism evidence="2 3">
    <name type="scientific">Brevifollis gellanilyticus</name>
    <dbReference type="NCBI Taxonomy" id="748831"/>
    <lineage>
        <taxon>Bacteria</taxon>
        <taxon>Pseudomonadati</taxon>
        <taxon>Verrucomicrobiota</taxon>
        <taxon>Verrucomicrobiia</taxon>
        <taxon>Verrucomicrobiales</taxon>
        <taxon>Verrucomicrobiaceae</taxon>
    </lineage>
</organism>
<protein>
    <submittedName>
        <fullName evidence="2">Uncharacterized protein</fullName>
    </submittedName>
</protein>
<reference evidence="2 3" key="1">
    <citation type="submission" date="2019-07" db="EMBL/GenBank/DDBJ databases">
        <title>Whole genome shotgun sequence of Brevifollis gellanilyticus NBRC 108608.</title>
        <authorList>
            <person name="Hosoyama A."/>
            <person name="Uohara A."/>
            <person name="Ohji S."/>
            <person name="Ichikawa N."/>
        </authorList>
    </citation>
    <scope>NUCLEOTIDE SEQUENCE [LARGE SCALE GENOMIC DNA]</scope>
    <source>
        <strain evidence="2 3">NBRC 108608</strain>
    </source>
</reference>
<evidence type="ECO:0000313" key="2">
    <source>
        <dbReference type="EMBL" id="GEP42126.1"/>
    </source>
</evidence>
<keyword evidence="1" id="KW-0812">Transmembrane</keyword>
<evidence type="ECO:0000256" key="1">
    <source>
        <dbReference type="SAM" id="Phobius"/>
    </source>
</evidence>